<dbReference type="EMBL" id="PQFF01000155">
    <property type="protein sequence ID" value="RHZ78382.1"/>
    <property type="molecule type" value="Genomic_DNA"/>
</dbReference>
<gene>
    <name evidence="1" type="ORF">Glove_165g126</name>
</gene>
<organism evidence="1 2">
    <name type="scientific">Diversispora epigaea</name>
    <dbReference type="NCBI Taxonomy" id="1348612"/>
    <lineage>
        <taxon>Eukaryota</taxon>
        <taxon>Fungi</taxon>
        <taxon>Fungi incertae sedis</taxon>
        <taxon>Mucoromycota</taxon>
        <taxon>Glomeromycotina</taxon>
        <taxon>Glomeromycetes</taxon>
        <taxon>Diversisporales</taxon>
        <taxon>Diversisporaceae</taxon>
        <taxon>Diversispora</taxon>
    </lineage>
</organism>
<reference evidence="1 2" key="1">
    <citation type="submission" date="2018-08" db="EMBL/GenBank/DDBJ databases">
        <title>Genome and evolution of the arbuscular mycorrhizal fungus Diversispora epigaea (formerly Glomus versiforme) and its bacterial endosymbionts.</title>
        <authorList>
            <person name="Sun X."/>
            <person name="Fei Z."/>
            <person name="Harrison M."/>
        </authorList>
    </citation>
    <scope>NUCLEOTIDE SEQUENCE [LARGE SCALE GENOMIC DNA]</scope>
    <source>
        <strain evidence="1 2">IT104</strain>
    </source>
</reference>
<evidence type="ECO:0000313" key="2">
    <source>
        <dbReference type="Proteomes" id="UP000266861"/>
    </source>
</evidence>
<name>A0A397IUJ5_9GLOM</name>
<dbReference type="SUPFAM" id="SSF81901">
    <property type="entry name" value="HCP-like"/>
    <property type="match status" value="1"/>
</dbReference>
<protein>
    <submittedName>
        <fullName evidence="1">Uncharacterized protein</fullName>
    </submittedName>
</protein>
<dbReference type="Gene3D" id="1.25.40.10">
    <property type="entry name" value="Tetratricopeptide repeat domain"/>
    <property type="match status" value="1"/>
</dbReference>
<comment type="caution">
    <text evidence="1">The sequence shown here is derived from an EMBL/GenBank/DDBJ whole genome shotgun (WGS) entry which is preliminary data.</text>
</comment>
<dbReference type="OrthoDB" id="2425131at2759"/>
<dbReference type="InterPro" id="IPR011990">
    <property type="entry name" value="TPR-like_helical_dom_sf"/>
</dbReference>
<keyword evidence="2" id="KW-1185">Reference proteome</keyword>
<accession>A0A397IUJ5</accession>
<dbReference type="AlphaFoldDB" id="A0A397IUJ5"/>
<evidence type="ECO:0000313" key="1">
    <source>
        <dbReference type="EMBL" id="RHZ78382.1"/>
    </source>
</evidence>
<dbReference type="Proteomes" id="UP000266861">
    <property type="component" value="Unassembled WGS sequence"/>
</dbReference>
<proteinExistence type="predicted"/>
<sequence>MELKSFKMKRGNNYAQTSLENYYEIKKKTKDEEKIFHWYMKSAEEGNTDGPNKLGNFYLLGIGTTNYDKTFQWYISVDYIRCGILK</sequence>